<protein>
    <submittedName>
        <fullName evidence="4">Regulator of G-protein signaling loco-like isoform X1</fullName>
    </submittedName>
</protein>
<keyword evidence="3" id="KW-1185">Reference proteome</keyword>
<feature type="region of interest" description="Disordered" evidence="1">
    <location>
        <begin position="179"/>
        <end position="204"/>
    </location>
</feature>
<dbReference type="PRINTS" id="PR01301">
    <property type="entry name" value="RGSPROTEIN"/>
</dbReference>
<dbReference type="PANTHER" id="PTHR10845:SF259">
    <property type="entry name" value="RGS DOMAIN-CONTAINING PROTEIN-RELATED"/>
    <property type="match status" value="1"/>
</dbReference>
<dbReference type="SMART" id="SM00315">
    <property type="entry name" value="RGS"/>
    <property type="match status" value="1"/>
</dbReference>
<dbReference type="PROSITE" id="PS50132">
    <property type="entry name" value="RGS"/>
    <property type="match status" value="1"/>
</dbReference>
<dbReference type="Pfam" id="PF00615">
    <property type="entry name" value="RGS"/>
    <property type="match status" value="1"/>
</dbReference>
<dbReference type="InterPro" id="IPR016137">
    <property type="entry name" value="RGS"/>
</dbReference>
<dbReference type="RefSeq" id="XP_013772494.1">
    <property type="nucleotide sequence ID" value="XM_013917040.2"/>
</dbReference>
<gene>
    <name evidence="4" type="primary">LOC106457603</name>
</gene>
<dbReference type="SUPFAM" id="SSF48097">
    <property type="entry name" value="Regulator of G-protein signaling, RGS"/>
    <property type="match status" value="1"/>
</dbReference>
<dbReference type="Proteomes" id="UP000694941">
    <property type="component" value="Unplaced"/>
</dbReference>
<proteinExistence type="predicted"/>
<feature type="compositionally biased region" description="Polar residues" evidence="1">
    <location>
        <begin position="195"/>
        <end position="204"/>
    </location>
</feature>
<evidence type="ECO:0000259" key="2">
    <source>
        <dbReference type="PROSITE" id="PS50132"/>
    </source>
</evidence>
<dbReference type="Gene3D" id="1.10.167.10">
    <property type="entry name" value="Regulator of G-protein Signalling 4, domain 2"/>
    <property type="match status" value="1"/>
</dbReference>
<dbReference type="PANTHER" id="PTHR10845">
    <property type="entry name" value="REGULATOR OF G PROTEIN SIGNALING"/>
    <property type="match status" value="1"/>
</dbReference>
<accession>A0ABM1B0U8</accession>
<feature type="domain" description="RGS" evidence="2">
    <location>
        <begin position="296"/>
        <end position="411"/>
    </location>
</feature>
<evidence type="ECO:0000256" key="1">
    <source>
        <dbReference type="SAM" id="MobiDB-lite"/>
    </source>
</evidence>
<sequence length="411" mass="47077">MVSLRLHVADRCFKRLSSKYGVLVEESEDCAQRWDLAAMERYMRDHADESLALGLLSRDQVRTMRRKPEPLPPECRDDSIIECEESAECESSPSWTSDSMGNTPSYNSSGLAFEFKQKCLMSAEGSQINVENTGGHLLAGRKLRISGSLSTDQLSSYSGRDSSMDFHSDWSSKIRDKSHKLGYGNNKPLEGATGSIPSSKSTGGKISRLLRRTHSAGCSKETLAHALFPREKMPVTKTKSMESTAYDVDEKQKKERKTLAQDMKMRLSFLRRRQVEASFQQPVRPPREVVQKWAESFQELMSSKYGQALFRAFLSREFSEENIEFWLACEDFKKSRINKLLSKARKIYNDYIAVQAPREVNLDSTTRNTIFNNLSNPDHHLFDQAQKRIQGLMERDTYLRFLQSELYLELL</sequence>
<dbReference type="GeneID" id="106457603"/>
<dbReference type="InterPro" id="IPR024066">
    <property type="entry name" value="RGS_subdom1/3"/>
</dbReference>
<evidence type="ECO:0000313" key="4">
    <source>
        <dbReference type="RefSeq" id="XP_013772494.1"/>
    </source>
</evidence>
<evidence type="ECO:0000313" key="3">
    <source>
        <dbReference type="Proteomes" id="UP000694941"/>
    </source>
</evidence>
<organism evidence="3 4">
    <name type="scientific">Limulus polyphemus</name>
    <name type="common">Atlantic horseshoe crab</name>
    <dbReference type="NCBI Taxonomy" id="6850"/>
    <lineage>
        <taxon>Eukaryota</taxon>
        <taxon>Metazoa</taxon>
        <taxon>Ecdysozoa</taxon>
        <taxon>Arthropoda</taxon>
        <taxon>Chelicerata</taxon>
        <taxon>Merostomata</taxon>
        <taxon>Xiphosura</taxon>
        <taxon>Limulidae</taxon>
        <taxon>Limulus</taxon>
    </lineage>
</organism>
<dbReference type="Gene3D" id="1.10.196.10">
    <property type="match status" value="1"/>
</dbReference>
<dbReference type="InterPro" id="IPR036305">
    <property type="entry name" value="RGS_sf"/>
</dbReference>
<name>A0ABM1B0U8_LIMPO</name>
<reference evidence="4" key="1">
    <citation type="submission" date="2025-08" db="UniProtKB">
        <authorList>
            <consortium name="RefSeq"/>
        </authorList>
    </citation>
    <scope>IDENTIFICATION</scope>
    <source>
        <tissue evidence="4">Muscle</tissue>
    </source>
</reference>
<dbReference type="InterPro" id="IPR044926">
    <property type="entry name" value="RGS_subdomain_2"/>
</dbReference>